<proteinExistence type="predicted"/>
<dbReference type="Pfam" id="PF13449">
    <property type="entry name" value="Phytase-like"/>
    <property type="match status" value="1"/>
</dbReference>
<evidence type="ECO:0000259" key="2">
    <source>
        <dbReference type="Pfam" id="PF13449"/>
    </source>
</evidence>
<organism evidence="3 4">
    <name type="scientific">Allokutzneria multivorans</name>
    <dbReference type="NCBI Taxonomy" id="1142134"/>
    <lineage>
        <taxon>Bacteria</taxon>
        <taxon>Bacillati</taxon>
        <taxon>Actinomycetota</taxon>
        <taxon>Actinomycetes</taxon>
        <taxon>Pseudonocardiales</taxon>
        <taxon>Pseudonocardiaceae</taxon>
        <taxon>Allokutzneria</taxon>
    </lineage>
</organism>
<evidence type="ECO:0000313" key="4">
    <source>
        <dbReference type="Proteomes" id="UP001501747"/>
    </source>
</evidence>
<evidence type="ECO:0000256" key="1">
    <source>
        <dbReference type="SAM" id="SignalP"/>
    </source>
</evidence>
<feature type="domain" description="Phytase-like" evidence="2">
    <location>
        <begin position="48"/>
        <end position="366"/>
    </location>
</feature>
<sequence length="380" mass="40893">MLRRLLPVALATTTALLLASAAPASAHSPGVRLLGEHLVPFAQDYQGTTVGGLSGIDYDPKTGTYVLISDDRSDRQPARFYTAKIDITEDALRGVEITGTKPLLRADGSTFPAYGKDPARSTDPEDIRIDPWTGDYWWTSEGDRTTGDKPVLVDPTVGAVRKDGTFVRQLPLAPNLKMSAQEVGPRRNAVLEGLTFAAGGSLVVSSMEGPLIQDGVDPTLTDGALSRITVQDRFAGRVLSQYAYPLDKVHAAPNPAGGFFVNGVDAILAVNQFDPTKFLVMERSFSTGATPANSIRVYEVDTSGATDVKRLGSLKDDRKLKPVRKRLLVDLASMKLSTVDNVEGMSWGPRLPTGERTLVLVSDDNFAKNQVTQVIALAVR</sequence>
<reference evidence="4" key="1">
    <citation type="journal article" date="2019" name="Int. J. Syst. Evol. Microbiol.">
        <title>The Global Catalogue of Microorganisms (GCM) 10K type strain sequencing project: providing services to taxonomists for standard genome sequencing and annotation.</title>
        <authorList>
            <consortium name="The Broad Institute Genomics Platform"/>
            <consortium name="The Broad Institute Genome Sequencing Center for Infectious Disease"/>
            <person name="Wu L."/>
            <person name="Ma J."/>
        </authorList>
    </citation>
    <scope>NUCLEOTIDE SEQUENCE [LARGE SCALE GENOMIC DNA]</scope>
    <source>
        <strain evidence="4">JCM 17342</strain>
    </source>
</reference>
<gene>
    <name evidence="3" type="ORF">GCM10022247_16960</name>
</gene>
<comment type="caution">
    <text evidence="3">The sequence shown here is derived from an EMBL/GenBank/DDBJ whole genome shotgun (WGS) entry which is preliminary data.</text>
</comment>
<keyword evidence="4" id="KW-1185">Reference proteome</keyword>
<feature type="signal peptide" evidence="1">
    <location>
        <begin position="1"/>
        <end position="26"/>
    </location>
</feature>
<protein>
    <submittedName>
        <fullName evidence="3">Esterase-like activity of phytase family protein</fullName>
    </submittedName>
</protein>
<accession>A0ABP7RHF4</accession>
<dbReference type="SUPFAM" id="SSF101898">
    <property type="entry name" value="NHL repeat"/>
    <property type="match status" value="1"/>
</dbReference>
<evidence type="ECO:0000313" key="3">
    <source>
        <dbReference type="EMBL" id="GAA3997516.1"/>
    </source>
</evidence>
<feature type="chain" id="PRO_5046377440" evidence="1">
    <location>
        <begin position="27"/>
        <end position="380"/>
    </location>
</feature>
<dbReference type="PANTHER" id="PTHR37957">
    <property type="entry name" value="BLR7070 PROTEIN"/>
    <property type="match status" value="1"/>
</dbReference>
<dbReference type="RefSeq" id="WP_344872384.1">
    <property type="nucleotide sequence ID" value="NZ_BAABAL010000005.1"/>
</dbReference>
<dbReference type="EMBL" id="BAABAL010000005">
    <property type="protein sequence ID" value="GAA3997516.1"/>
    <property type="molecule type" value="Genomic_DNA"/>
</dbReference>
<dbReference type="Proteomes" id="UP001501747">
    <property type="component" value="Unassembled WGS sequence"/>
</dbReference>
<name>A0ABP7RHF4_9PSEU</name>
<keyword evidence="1" id="KW-0732">Signal</keyword>
<dbReference type="PANTHER" id="PTHR37957:SF1">
    <property type="entry name" value="PHYTASE-LIKE DOMAIN-CONTAINING PROTEIN"/>
    <property type="match status" value="1"/>
</dbReference>
<dbReference type="InterPro" id="IPR027372">
    <property type="entry name" value="Phytase-like_dom"/>
</dbReference>